<feature type="region of interest" description="Disordered" evidence="6">
    <location>
        <begin position="628"/>
        <end position="683"/>
    </location>
</feature>
<dbReference type="SMART" id="SM00487">
    <property type="entry name" value="DEXDc"/>
    <property type="match status" value="1"/>
</dbReference>
<gene>
    <name evidence="9" type="ORF">R3P38DRAFT_2553300</name>
</gene>
<dbReference type="InterPro" id="IPR011545">
    <property type="entry name" value="DEAD/DEAH_box_helicase_dom"/>
</dbReference>
<evidence type="ECO:0000259" key="8">
    <source>
        <dbReference type="PROSITE" id="PS51194"/>
    </source>
</evidence>
<dbReference type="Proteomes" id="UP001362999">
    <property type="component" value="Unassembled WGS sequence"/>
</dbReference>
<evidence type="ECO:0000259" key="7">
    <source>
        <dbReference type="PROSITE" id="PS51192"/>
    </source>
</evidence>
<protein>
    <recommendedName>
        <fullName evidence="5">DNA 3'-5' helicase</fullName>
        <ecNumber evidence="5">5.6.2.4</ecNumber>
    </recommendedName>
</protein>
<comment type="similarity">
    <text evidence="1">Belongs to the helicase family. RecQ subfamily.</text>
</comment>
<dbReference type="GO" id="GO:0000724">
    <property type="term" value="P:double-strand break repair via homologous recombination"/>
    <property type="evidence" value="ECO:0007669"/>
    <property type="project" value="TreeGrafter"/>
</dbReference>
<dbReference type="PROSITE" id="PS51194">
    <property type="entry name" value="HELICASE_CTER"/>
    <property type="match status" value="1"/>
</dbReference>
<evidence type="ECO:0000256" key="2">
    <source>
        <dbReference type="ARBA" id="ARBA00022741"/>
    </source>
</evidence>
<comment type="catalytic activity">
    <reaction evidence="4">
        <text>Couples ATP hydrolysis with the unwinding of duplex DNA by translocating in the 3'-5' direction.</text>
        <dbReference type="EC" id="5.6.2.4"/>
    </reaction>
</comment>
<name>A0AAW0AE41_9AGAR</name>
<evidence type="ECO:0000313" key="10">
    <source>
        <dbReference type="Proteomes" id="UP001362999"/>
    </source>
</evidence>
<feature type="domain" description="Helicase C-terminal" evidence="8">
    <location>
        <begin position="270"/>
        <end position="415"/>
    </location>
</feature>
<feature type="compositionally biased region" description="Basic residues" evidence="6">
    <location>
        <begin position="666"/>
        <end position="675"/>
    </location>
</feature>
<keyword evidence="2" id="KW-0547">Nucleotide-binding</keyword>
<feature type="compositionally biased region" description="Basic and acidic residues" evidence="6">
    <location>
        <begin position="1"/>
        <end position="12"/>
    </location>
</feature>
<evidence type="ECO:0000256" key="4">
    <source>
        <dbReference type="ARBA" id="ARBA00034617"/>
    </source>
</evidence>
<feature type="compositionally biased region" description="Polar residues" evidence="6">
    <location>
        <begin position="514"/>
        <end position="529"/>
    </location>
</feature>
<feature type="region of interest" description="Disordered" evidence="6">
    <location>
        <begin position="500"/>
        <end position="553"/>
    </location>
</feature>
<organism evidence="9 10">
    <name type="scientific">Favolaschia claudopus</name>
    <dbReference type="NCBI Taxonomy" id="2862362"/>
    <lineage>
        <taxon>Eukaryota</taxon>
        <taxon>Fungi</taxon>
        <taxon>Dikarya</taxon>
        <taxon>Basidiomycota</taxon>
        <taxon>Agaricomycotina</taxon>
        <taxon>Agaricomycetes</taxon>
        <taxon>Agaricomycetidae</taxon>
        <taxon>Agaricales</taxon>
        <taxon>Marasmiineae</taxon>
        <taxon>Mycenaceae</taxon>
        <taxon>Favolaschia</taxon>
    </lineage>
</organism>
<evidence type="ECO:0000256" key="5">
    <source>
        <dbReference type="ARBA" id="ARBA00034808"/>
    </source>
</evidence>
<feature type="compositionally biased region" description="Low complexity" evidence="6">
    <location>
        <begin position="405"/>
        <end position="434"/>
    </location>
</feature>
<dbReference type="SMART" id="SM00490">
    <property type="entry name" value="HELICc"/>
    <property type="match status" value="1"/>
</dbReference>
<evidence type="ECO:0000256" key="1">
    <source>
        <dbReference type="ARBA" id="ARBA00005446"/>
    </source>
</evidence>
<dbReference type="InterPro" id="IPR027417">
    <property type="entry name" value="P-loop_NTPase"/>
</dbReference>
<dbReference type="PROSITE" id="PS51192">
    <property type="entry name" value="HELICASE_ATP_BIND_1"/>
    <property type="match status" value="1"/>
</dbReference>
<dbReference type="Gene3D" id="3.40.50.300">
    <property type="entry name" value="P-loop containing nucleotide triphosphate hydrolases"/>
    <property type="match status" value="2"/>
</dbReference>
<dbReference type="PANTHER" id="PTHR13710:SF154">
    <property type="entry name" value="RECQ HELICASE, PUTATIVE (AFU_ORTHOLOGUE AFUA_6G14720)-RELATED"/>
    <property type="match status" value="1"/>
</dbReference>
<dbReference type="EMBL" id="JAWWNJ010000070">
    <property type="protein sequence ID" value="KAK7007603.1"/>
    <property type="molecule type" value="Genomic_DNA"/>
</dbReference>
<dbReference type="InterPro" id="IPR014001">
    <property type="entry name" value="Helicase_ATP-bd"/>
</dbReference>
<reference evidence="9 10" key="1">
    <citation type="journal article" date="2024" name="J Genomics">
        <title>Draft genome sequencing and assembly of Favolaschia claudopus CIRM-BRFM 2984 isolated from oak limbs.</title>
        <authorList>
            <person name="Navarro D."/>
            <person name="Drula E."/>
            <person name="Chaduli D."/>
            <person name="Cazenave R."/>
            <person name="Ahrendt S."/>
            <person name="Wang J."/>
            <person name="Lipzen A."/>
            <person name="Daum C."/>
            <person name="Barry K."/>
            <person name="Grigoriev I.V."/>
            <person name="Favel A."/>
            <person name="Rosso M.N."/>
            <person name="Martin F."/>
        </authorList>
    </citation>
    <scope>NUCLEOTIDE SEQUENCE [LARGE SCALE GENOMIC DNA]</scope>
    <source>
        <strain evidence="9 10">CIRM-BRFM 2984</strain>
    </source>
</reference>
<feature type="region of interest" description="Disordered" evidence="6">
    <location>
        <begin position="394"/>
        <end position="443"/>
    </location>
</feature>
<dbReference type="EC" id="5.6.2.4" evidence="5"/>
<dbReference type="PANTHER" id="PTHR13710">
    <property type="entry name" value="DNA HELICASE RECQ FAMILY MEMBER"/>
    <property type="match status" value="1"/>
</dbReference>
<proteinExistence type="inferred from homology"/>
<dbReference type="GO" id="GO:0005737">
    <property type="term" value="C:cytoplasm"/>
    <property type="evidence" value="ECO:0007669"/>
    <property type="project" value="TreeGrafter"/>
</dbReference>
<dbReference type="GO" id="GO:0009378">
    <property type="term" value="F:four-way junction helicase activity"/>
    <property type="evidence" value="ECO:0007669"/>
    <property type="project" value="TreeGrafter"/>
</dbReference>
<keyword evidence="3" id="KW-0067">ATP-binding</keyword>
<dbReference type="GO" id="GO:0005694">
    <property type="term" value="C:chromosome"/>
    <property type="evidence" value="ECO:0007669"/>
    <property type="project" value="TreeGrafter"/>
</dbReference>
<evidence type="ECO:0000313" key="9">
    <source>
        <dbReference type="EMBL" id="KAK7007603.1"/>
    </source>
</evidence>
<dbReference type="SUPFAM" id="SSF52540">
    <property type="entry name" value="P-loop containing nucleoside triphosphate hydrolases"/>
    <property type="match status" value="1"/>
</dbReference>
<dbReference type="GO" id="GO:0003676">
    <property type="term" value="F:nucleic acid binding"/>
    <property type="evidence" value="ECO:0007669"/>
    <property type="project" value="InterPro"/>
</dbReference>
<dbReference type="Pfam" id="PF00270">
    <property type="entry name" value="DEAD"/>
    <property type="match status" value="1"/>
</dbReference>
<feature type="region of interest" description="Disordered" evidence="6">
    <location>
        <begin position="1"/>
        <end position="32"/>
    </location>
</feature>
<feature type="domain" description="Helicase ATP-binding" evidence="7">
    <location>
        <begin position="60"/>
        <end position="232"/>
    </location>
</feature>
<dbReference type="AlphaFoldDB" id="A0AAW0AE41"/>
<dbReference type="GO" id="GO:0005524">
    <property type="term" value="F:ATP binding"/>
    <property type="evidence" value="ECO:0007669"/>
    <property type="project" value="UniProtKB-KW"/>
</dbReference>
<feature type="compositionally biased region" description="Basic and acidic residues" evidence="6">
    <location>
        <begin position="628"/>
        <end position="658"/>
    </location>
</feature>
<dbReference type="Pfam" id="PF00271">
    <property type="entry name" value="Helicase_C"/>
    <property type="match status" value="1"/>
</dbReference>
<dbReference type="InterPro" id="IPR001650">
    <property type="entry name" value="Helicase_C-like"/>
</dbReference>
<evidence type="ECO:0000256" key="3">
    <source>
        <dbReference type="ARBA" id="ARBA00022840"/>
    </source>
</evidence>
<keyword evidence="10" id="KW-1185">Reference proteome</keyword>
<dbReference type="GO" id="GO:0043138">
    <property type="term" value="F:3'-5' DNA helicase activity"/>
    <property type="evidence" value="ECO:0007669"/>
    <property type="project" value="UniProtKB-EC"/>
</dbReference>
<sequence length="796" mass="89475">MPTEHDHAKRTADSQQILQEAREKARRRRDFNSEATRQKLEFLFEEQTGKKPYKWQIDVSEALILGLDSVVIAGTGAGKTIPFMLPVMLHPEKFVLVISPLKVLQEDQASRFQAMGLKAAAVNGDTYSRDLQKDLYTQTHNAVLTSPEMCFEHLDFRKYLRDETTGKRILAVIIDEAHCISQWGGDFRPHYSMLNRLRALLPVSTPILATSATLNPSALAEVCSGLDLDLNSSFFLNLGNDRPNITPFVYLMNGGKDYSAVDTHLPDPKDVKSRDDLPKGLIFTNHVKKTQILCRHIRRRYPHLRGAIDFIHAHRSAKAKRRVMNQFRKGKIKLLISTEATGMGADVNDIELVIQFGVPSSLSVWVQRAGRAGRSLGIQARAILLVERSMFRRRKKRKPGGGNVASAPDLNADSSDSDSSSGSDDEAPSSSDPSNDGKEWGKNVDPVLREYISTKKCRRDMSDHYFNNPQRLRECSHSSFSPRPTLDSAPTGDCCDNCKPHPTTPPRTPEPLDSPTSSAQSTPSKQRNANGKRAMVSRDGPTTRRKEHLKQARSSLEQWRVNTYLRDYSYSSLTHEVLLPDKCLSSLASHRVTTLDDLCSLVPSWAFVEEHGADVLRVLLRLDTAVQQEREREKEAKKQARREETLKRQAERKAELARQKAANRQPPKRRGRPPKARPPLASTSNTVSVYTPICFIAYVCRKASPATPIAMHTPFPLTPSPYHPIYGSHYYPPIIPHTPLQPLYSSPIPTSIHWQSPYPPNFINNFNTNNFYSSVTNSYLSHVNTSPDPRNNTPNS</sequence>
<evidence type="ECO:0000256" key="6">
    <source>
        <dbReference type="SAM" id="MobiDB-lite"/>
    </source>
</evidence>
<accession>A0AAW0AE41</accession>
<comment type="caution">
    <text evidence="9">The sequence shown here is derived from an EMBL/GenBank/DDBJ whole genome shotgun (WGS) entry which is preliminary data.</text>
</comment>